<evidence type="ECO:0000256" key="4">
    <source>
        <dbReference type="ARBA" id="ARBA00022490"/>
    </source>
</evidence>
<evidence type="ECO:0000256" key="2">
    <source>
        <dbReference type="ARBA" id="ARBA00011062"/>
    </source>
</evidence>
<dbReference type="InterPro" id="IPR002828">
    <property type="entry name" value="SurE-like_Pase/nucleotidase"/>
</dbReference>
<keyword evidence="7" id="KW-0378">Hydrolase</keyword>
<evidence type="ECO:0000259" key="9">
    <source>
        <dbReference type="Pfam" id="PF01975"/>
    </source>
</evidence>
<dbReference type="GO" id="GO:0046872">
    <property type="term" value="F:metal ion binding"/>
    <property type="evidence" value="ECO:0007669"/>
    <property type="project" value="UniProtKB-KW"/>
</dbReference>
<evidence type="ECO:0000256" key="1">
    <source>
        <dbReference type="ARBA" id="ARBA00000815"/>
    </source>
</evidence>
<evidence type="ECO:0000256" key="5">
    <source>
        <dbReference type="ARBA" id="ARBA00022723"/>
    </source>
</evidence>
<evidence type="ECO:0000256" key="7">
    <source>
        <dbReference type="ARBA" id="ARBA00022801"/>
    </source>
</evidence>
<keyword evidence="5" id="KW-0479">Metal-binding</keyword>
<dbReference type="GO" id="GO:0008254">
    <property type="term" value="F:3'-nucleotidase activity"/>
    <property type="evidence" value="ECO:0007669"/>
    <property type="project" value="TreeGrafter"/>
</dbReference>
<dbReference type="InterPro" id="IPR030048">
    <property type="entry name" value="SurE"/>
</dbReference>
<dbReference type="AlphaFoldDB" id="A0A1I0SR30"/>
<evidence type="ECO:0000313" key="10">
    <source>
        <dbReference type="EMBL" id="SFA41877.1"/>
    </source>
</evidence>
<evidence type="ECO:0000313" key="11">
    <source>
        <dbReference type="Proteomes" id="UP000182054"/>
    </source>
</evidence>
<dbReference type="RefSeq" id="WP_068363749.1">
    <property type="nucleotide sequence ID" value="NZ_FOJN01000002.1"/>
</dbReference>
<keyword evidence="4" id="KW-0963">Cytoplasm</keyword>
<dbReference type="OrthoDB" id="9780815at2"/>
<dbReference type="Proteomes" id="UP000182054">
    <property type="component" value="Unassembled WGS sequence"/>
</dbReference>
<feature type="region of interest" description="Disordered" evidence="8">
    <location>
        <begin position="135"/>
        <end position="156"/>
    </location>
</feature>
<dbReference type="GO" id="GO:0004309">
    <property type="term" value="F:exopolyphosphatase activity"/>
    <property type="evidence" value="ECO:0007669"/>
    <property type="project" value="TreeGrafter"/>
</dbReference>
<dbReference type="GO" id="GO:0000166">
    <property type="term" value="F:nucleotide binding"/>
    <property type="evidence" value="ECO:0007669"/>
    <property type="project" value="UniProtKB-KW"/>
</dbReference>
<dbReference type="SUPFAM" id="SSF64167">
    <property type="entry name" value="SurE-like"/>
    <property type="match status" value="1"/>
</dbReference>
<organism evidence="10 11">
    <name type="scientific">Rhodococcoides kroppenstedtii</name>
    <dbReference type="NCBI Taxonomy" id="293050"/>
    <lineage>
        <taxon>Bacteria</taxon>
        <taxon>Bacillati</taxon>
        <taxon>Actinomycetota</taxon>
        <taxon>Actinomycetes</taxon>
        <taxon>Mycobacteriales</taxon>
        <taxon>Nocardiaceae</taxon>
        <taxon>Rhodococcoides</taxon>
    </lineage>
</organism>
<reference evidence="10 11" key="1">
    <citation type="submission" date="2016-10" db="EMBL/GenBank/DDBJ databases">
        <authorList>
            <person name="de Groot N.N."/>
        </authorList>
    </citation>
    <scope>NUCLEOTIDE SEQUENCE [LARGE SCALE GENOMIC DNA]</scope>
    <source>
        <strain evidence="10 11">DSM 44908</strain>
    </source>
</reference>
<dbReference type="PANTHER" id="PTHR30457:SF12">
    <property type="entry name" value="5'_3'-NUCLEOTIDASE SURE"/>
    <property type="match status" value="1"/>
</dbReference>
<dbReference type="Gene3D" id="3.40.1210.10">
    <property type="entry name" value="Survival protein SurE-like phosphatase/nucleotidase"/>
    <property type="match status" value="1"/>
</dbReference>
<comment type="catalytic activity">
    <reaction evidence="1">
        <text>a ribonucleoside 5'-phosphate + H2O = a ribonucleoside + phosphate</text>
        <dbReference type="Rhea" id="RHEA:12484"/>
        <dbReference type="ChEBI" id="CHEBI:15377"/>
        <dbReference type="ChEBI" id="CHEBI:18254"/>
        <dbReference type="ChEBI" id="CHEBI:43474"/>
        <dbReference type="ChEBI" id="CHEBI:58043"/>
        <dbReference type="EC" id="3.1.3.5"/>
    </reaction>
</comment>
<dbReference type="PANTHER" id="PTHR30457">
    <property type="entry name" value="5'-NUCLEOTIDASE SURE"/>
    <property type="match status" value="1"/>
</dbReference>
<dbReference type="EC" id="3.1.3.5" evidence="3"/>
<dbReference type="Pfam" id="PF01975">
    <property type="entry name" value="SurE"/>
    <property type="match status" value="1"/>
</dbReference>
<proteinExistence type="inferred from homology"/>
<accession>A0A1I0SR30</accession>
<dbReference type="EMBL" id="FOJN01000002">
    <property type="protein sequence ID" value="SFA41877.1"/>
    <property type="molecule type" value="Genomic_DNA"/>
</dbReference>
<sequence length="269" mass="27653">MRALITNDDGVSSRGIAVLTRVALAAGLDVVVAAPHEERSGASAALSGLEDGGRLRSTRTAVDDLDVDAFAVHASPALIAFVASRGAFGPRPDVVLSGINHGPNTGSAVLHSGTVGAALTAVTHGIPGLAVSLAGSPGRAQADPRDDPRVGTDASGRSWDTAADVAARALRWFLDHLDPSHVVNVNVPAVSPAELLGMRSARLATFGAVQAEIGDRDDEFVTVRFDEIHTENDDDSDASLVAHGWATVTALRPPTAVTVDTSELVDTPD</sequence>
<keyword evidence="6" id="KW-0547">Nucleotide-binding</keyword>
<evidence type="ECO:0000256" key="8">
    <source>
        <dbReference type="SAM" id="MobiDB-lite"/>
    </source>
</evidence>
<dbReference type="GO" id="GO:0008253">
    <property type="term" value="F:5'-nucleotidase activity"/>
    <property type="evidence" value="ECO:0007669"/>
    <property type="project" value="UniProtKB-EC"/>
</dbReference>
<feature type="domain" description="Survival protein SurE-like phosphatase/nucleotidase" evidence="9">
    <location>
        <begin position="4"/>
        <end position="204"/>
    </location>
</feature>
<name>A0A1I0SR30_9NOCA</name>
<gene>
    <name evidence="10" type="ORF">SAMN05444374_102146</name>
</gene>
<dbReference type="GeneID" id="85484617"/>
<evidence type="ECO:0000256" key="3">
    <source>
        <dbReference type="ARBA" id="ARBA00012643"/>
    </source>
</evidence>
<comment type="similarity">
    <text evidence="2">Belongs to the SurE nucleotidase family.</text>
</comment>
<protein>
    <recommendedName>
        <fullName evidence="3">5'-nucleotidase</fullName>
        <ecNumber evidence="3">3.1.3.5</ecNumber>
    </recommendedName>
</protein>
<dbReference type="InterPro" id="IPR036523">
    <property type="entry name" value="SurE-like_sf"/>
</dbReference>
<evidence type="ECO:0000256" key="6">
    <source>
        <dbReference type="ARBA" id="ARBA00022741"/>
    </source>
</evidence>